<dbReference type="AlphaFoldDB" id="A0AAU7UFE5"/>
<organism evidence="3">
    <name type="scientific">Deinococcus sonorensis KR-87</name>
    <dbReference type="NCBI Taxonomy" id="694439"/>
    <lineage>
        <taxon>Bacteria</taxon>
        <taxon>Thermotogati</taxon>
        <taxon>Deinococcota</taxon>
        <taxon>Deinococci</taxon>
        <taxon>Deinococcales</taxon>
        <taxon>Deinococcaceae</taxon>
        <taxon>Deinococcus</taxon>
    </lineage>
</organism>
<dbReference type="PANTHER" id="PTHR35333">
    <property type="entry name" value="BETA-LACTAMASE"/>
    <property type="match status" value="1"/>
</dbReference>
<dbReference type="InterPro" id="IPR045155">
    <property type="entry name" value="Beta-lactam_cat"/>
</dbReference>
<dbReference type="InterPro" id="IPR000871">
    <property type="entry name" value="Beta-lactam_class-A"/>
</dbReference>
<keyword evidence="3" id="KW-0614">Plasmid</keyword>
<name>A0AAU7UFE5_9DEIO</name>
<feature type="domain" description="Beta-lactamase class A catalytic" evidence="2">
    <location>
        <begin position="180"/>
        <end position="434"/>
    </location>
</feature>
<dbReference type="GO" id="GO:0030655">
    <property type="term" value="P:beta-lactam antibiotic catabolic process"/>
    <property type="evidence" value="ECO:0007669"/>
    <property type="project" value="InterPro"/>
</dbReference>
<dbReference type="SUPFAM" id="SSF56601">
    <property type="entry name" value="beta-lactamase/transpeptidase-like"/>
    <property type="match status" value="1"/>
</dbReference>
<dbReference type="Gene3D" id="3.40.710.10">
    <property type="entry name" value="DD-peptidase/beta-lactamase superfamily"/>
    <property type="match status" value="1"/>
</dbReference>
<dbReference type="PANTHER" id="PTHR35333:SF4">
    <property type="entry name" value="SLR0121 PROTEIN"/>
    <property type="match status" value="1"/>
</dbReference>
<evidence type="ECO:0000256" key="1">
    <source>
        <dbReference type="SAM" id="SignalP"/>
    </source>
</evidence>
<sequence length="473" mass="50759">MLRPSPLRRIVSLMTCALLTSGAAQVRFAEHPGSTRLVFDVPQATGAAGHVTSLGLSIELSGARPVPERRRLQTAAGTVTVDVAGTTIQVQAPGHPLQLLTLPAGDGKPFRVVVDVLATSPVKASGPALIPQPVAAACPGVPDTSAVPSLPLKLPVGVTGNVSFMAAVIDPVSLKPLRVAMLNPDAVHPMASTFKQLVLWSVLRDVDAGRLSLSQTFTVTPQNRSLESYVPGTRTVLQLATASISRSENTAADILMRATTPDRVQDLVNSVGTCATSVLMPTKAYWSVQTGLLPKLFGPAHLLAATAPLMTADEPTRRALARRAVLASLQVDVGRLNAALDHFDQGGYDPRIVWQVENRTTPREMVDLISHAYLRNGLSAAQNRLYWDLMKDGCCRPDSKAGYRYWGAKSGVDWGLLNLTGLVQTPDGQYVAYAYMNHQSRTHDVQALQAQKPLVTAWIASVFKRLTRADERP</sequence>
<dbReference type="RefSeq" id="WP_350245365.1">
    <property type="nucleotide sequence ID" value="NZ_CP158300.1"/>
</dbReference>
<evidence type="ECO:0000259" key="2">
    <source>
        <dbReference type="Pfam" id="PF13354"/>
    </source>
</evidence>
<feature type="signal peptide" evidence="1">
    <location>
        <begin position="1"/>
        <end position="26"/>
    </location>
</feature>
<gene>
    <name evidence="3" type="ORF">ABOD76_21200</name>
</gene>
<dbReference type="EMBL" id="CP158300">
    <property type="protein sequence ID" value="XBV87215.1"/>
    <property type="molecule type" value="Genomic_DNA"/>
</dbReference>
<evidence type="ECO:0000313" key="3">
    <source>
        <dbReference type="EMBL" id="XBV87215.1"/>
    </source>
</evidence>
<keyword evidence="1" id="KW-0732">Signal</keyword>
<keyword evidence="3" id="KW-0378">Hydrolase</keyword>
<dbReference type="Pfam" id="PF13354">
    <property type="entry name" value="Beta-lactamase2"/>
    <property type="match status" value="1"/>
</dbReference>
<dbReference type="GO" id="GO:0008800">
    <property type="term" value="F:beta-lactamase activity"/>
    <property type="evidence" value="ECO:0007669"/>
    <property type="project" value="InterPro"/>
</dbReference>
<dbReference type="KEGG" id="dsc:ABOD76_21200"/>
<feature type="chain" id="PRO_5043627522" evidence="1">
    <location>
        <begin position="27"/>
        <end position="473"/>
    </location>
</feature>
<protein>
    <submittedName>
        <fullName evidence="3">Serine hydrolase</fullName>
    </submittedName>
</protein>
<dbReference type="InterPro" id="IPR012338">
    <property type="entry name" value="Beta-lactam/transpept-like"/>
</dbReference>
<accession>A0AAU7UFE5</accession>
<proteinExistence type="predicted"/>
<reference evidence="3" key="1">
    <citation type="submission" date="2024-06" db="EMBL/GenBank/DDBJ databases">
        <title>Draft Genome Sequence of Deinococcus sonorensis Type Strain KR-87, a Biofilm Producing Representative of the Genus Deinococcus.</title>
        <authorList>
            <person name="Boren L.S."/>
            <person name="Grosso R.A."/>
            <person name="Hugenberg-Cox A.N."/>
            <person name="Hill J.T.E."/>
            <person name="Albert C.M."/>
            <person name="Tuohy J.M."/>
        </authorList>
    </citation>
    <scope>NUCLEOTIDE SEQUENCE</scope>
    <source>
        <strain evidence="3">KR-87</strain>
        <plasmid evidence="3">pDson02</plasmid>
    </source>
</reference>
<dbReference type="GO" id="GO:0046677">
    <property type="term" value="P:response to antibiotic"/>
    <property type="evidence" value="ECO:0007669"/>
    <property type="project" value="InterPro"/>
</dbReference>
<geneLocation type="plasmid" evidence="3">
    <name>pDson02</name>
</geneLocation>